<dbReference type="AlphaFoldDB" id="A0A6J4Q363"/>
<gene>
    <name evidence="1" type="ORF">AVDCRST_MAG15-2558</name>
</gene>
<reference evidence="1" key="1">
    <citation type="submission" date="2020-02" db="EMBL/GenBank/DDBJ databases">
        <authorList>
            <person name="Meier V. D."/>
        </authorList>
    </citation>
    <scope>NUCLEOTIDE SEQUENCE</scope>
    <source>
        <strain evidence="1">AVDCRST_MAG15</strain>
    </source>
</reference>
<feature type="non-terminal residue" evidence="1">
    <location>
        <position position="1"/>
    </location>
</feature>
<sequence>AKRGGAWGIASETQGLPRCQRRAWMSGVASPSSLPCAEAL</sequence>
<feature type="non-terminal residue" evidence="1">
    <location>
        <position position="40"/>
    </location>
</feature>
<proteinExistence type="predicted"/>
<accession>A0A6J4Q363</accession>
<organism evidence="1">
    <name type="scientific">uncultured Rubellimicrobium sp</name>
    <dbReference type="NCBI Taxonomy" id="543078"/>
    <lineage>
        <taxon>Bacteria</taxon>
        <taxon>Pseudomonadati</taxon>
        <taxon>Pseudomonadota</taxon>
        <taxon>Alphaproteobacteria</taxon>
        <taxon>Rhodobacterales</taxon>
        <taxon>Roseobacteraceae</taxon>
        <taxon>Rubellimicrobium</taxon>
        <taxon>environmental samples</taxon>
    </lineage>
</organism>
<name>A0A6J4Q363_9RHOB</name>
<protein>
    <submittedName>
        <fullName evidence="1">Uncharacterized protein</fullName>
    </submittedName>
</protein>
<evidence type="ECO:0000313" key="1">
    <source>
        <dbReference type="EMBL" id="CAA9426764.1"/>
    </source>
</evidence>
<dbReference type="EMBL" id="CADCUU010000382">
    <property type="protein sequence ID" value="CAA9426764.1"/>
    <property type="molecule type" value="Genomic_DNA"/>
</dbReference>